<organism evidence="1 2">
    <name type="scientific">Athelia psychrophila</name>
    <dbReference type="NCBI Taxonomy" id="1759441"/>
    <lineage>
        <taxon>Eukaryota</taxon>
        <taxon>Fungi</taxon>
        <taxon>Dikarya</taxon>
        <taxon>Basidiomycota</taxon>
        <taxon>Agaricomycotina</taxon>
        <taxon>Agaricomycetes</taxon>
        <taxon>Agaricomycetidae</taxon>
        <taxon>Atheliales</taxon>
        <taxon>Atheliaceae</taxon>
        <taxon>Athelia</taxon>
    </lineage>
</organism>
<sequence length="149" mass="15901">MIVVTLQDEPKLKRHRQIIIIGSMHMPDDARPRKPSIHRCYKSPTSSCADAHSSSEPLLALLSSPSISAPPTSSSFLSFFSPCPCLFACPSAPCSSSNFTVSSPRGRYLAAINAVLKCPPFAFTFAPCSSSSRTMASWPSSDAACSAFP</sequence>
<name>A0A165WS93_9AGAM</name>
<protein>
    <submittedName>
        <fullName evidence="1">Uncharacterized protein</fullName>
    </submittedName>
</protein>
<dbReference type="Proteomes" id="UP000076532">
    <property type="component" value="Unassembled WGS sequence"/>
</dbReference>
<proteinExistence type="predicted"/>
<evidence type="ECO:0000313" key="1">
    <source>
        <dbReference type="EMBL" id="KZP07863.1"/>
    </source>
</evidence>
<evidence type="ECO:0000313" key="2">
    <source>
        <dbReference type="Proteomes" id="UP000076532"/>
    </source>
</evidence>
<dbReference type="AlphaFoldDB" id="A0A165WS93"/>
<dbReference type="EMBL" id="KV417738">
    <property type="protein sequence ID" value="KZP07863.1"/>
    <property type="molecule type" value="Genomic_DNA"/>
</dbReference>
<gene>
    <name evidence="1" type="ORF">FIBSPDRAFT_273376</name>
</gene>
<keyword evidence="2" id="KW-1185">Reference proteome</keyword>
<accession>A0A165WS93</accession>
<reference evidence="1 2" key="1">
    <citation type="journal article" date="2016" name="Mol. Biol. Evol.">
        <title>Comparative Genomics of Early-Diverging Mushroom-Forming Fungi Provides Insights into the Origins of Lignocellulose Decay Capabilities.</title>
        <authorList>
            <person name="Nagy L.G."/>
            <person name="Riley R."/>
            <person name="Tritt A."/>
            <person name="Adam C."/>
            <person name="Daum C."/>
            <person name="Floudas D."/>
            <person name="Sun H."/>
            <person name="Yadav J.S."/>
            <person name="Pangilinan J."/>
            <person name="Larsson K.H."/>
            <person name="Matsuura K."/>
            <person name="Barry K."/>
            <person name="Labutti K."/>
            <person name="Kuo R."/>
            <person name="Ohm R.A."/>
            <person name="Bhattacharya S.S."/>
            <person name="Shirouzu T."/>
            <person name="Yoshinaga Y."/>
            <person name="Martin F.M."/>
            <person name="Grigoriev I.V."/>
            <person name="Hibbett D.S."/>
        </authorList>
    </citation>
    <scope>NUCLEOTIDE SEQUENCE [LARGE SCALE GENOMIC DNA]</scope>
    <source>
        <strain evidence="1 2">CBS 109695</strain>
    </source>
</reference>